<dbReference type="PANTHER" id="PTHR12174">
    <property type="entry name" value="SIGNAL PEPTIDE PEPTIDASE"/>
    <property type="match status" value="1"/>
</dbReference>
<dbReference type="PANTHER" id="PTHR12174:SF23">
    <property type="entry name" value="MINOR HISTOCOMPATIBILITY ANTIGEN H13"/>
    <property type="match status" value="1"/>
</dbReference>
<feature type="transmembrane region" description="Helical" evidence="3">
    <location>
        <begin position="32"/>
        <end position="54"/>
    </location>
</feature>
<evidence type="ECO:0000256" key="2">
    <source>
        <dbReference type="ARBA" id="ARBA00022824"/>
    </source>
</evidence>
<comment type="subcellular location">
    <subcellularLocation>
        <location evidence="1">Endoplasmic reticulum membrane</location>
        <topology evidence="1">Multi-pass membrane protein</topology>
    </subcellularLocation>
</comment>
<dbReference type="GO" id="GO:0033619">
    <property type="term" value="P:membrane protein proteolysis"/>
    <property type="evidence" value="ECO:0007669"/>
    <property type="project" value="TreeGrafter"/>
</dbReference>
<protein>
    <submittedName>
        <fullName evidence="4">Uncharacterized protein</fullName>
    </submittedName>
</protein>
<dbReference type="GO" id="GO:0042500">
    <property type="term" value="F:aspartic endopeptidase activity, intramembrane cleaving"/>
    <property type="evidence" value="ECO:0007669"/>
    <property type="project" value="InterPro"/>
</dbReference>
<dbReference type="GO" id="GO:0098554">
    <property type="term" value="C:cytoplasmic side of endoplasmic reticulum membrane"/>
    <property type="evidence" value="ECO:0007669"/>
    <property type="project" value="TreeGrafter"/>
</dbReference>
<keyword evidence="3" id="KW-0472">Membrane</keyword>
<keyword evidence="3" id="KW-0812">Transmembrane</keyword>
<evidence type="ECO:0000313" key="4">
    <source>
        <dbReference type="Ensembl" id="ENSCCRP00020011011.1"/>
    </source>
</evidence>
<evidence type="ECO:0000313" key="5">
    <source>
        <dbReference type="Proteomes" id="UP000694701"/>
    </source>
</evidence>
<dbReference type="GO" id="GO:0006465">
    <property type="term" value="P:signal peptide processing"/>
    <property type="evidence" value="ECO:0007669"/>
    <property type="project" value="TreeGrafter"/>
</dbReference>
<sequence>NDNVAVPDAAGNGSDAVNGTAGRFVSSPEGTALAYGSLLFMALLPIFFGALRSVGCSKSKNASDMPETITSRDAARFPIIASCTLFGLYLFFKVTVLQYMPCNIIVWSHFKVQFILLTHHLCRKLLICCLLIVCKVVVRYGVD</sequence>
<proteinExistence type="predicted"/>
<keyword evidence="2" id="KW-0256">Endoplasmic reticulum</keyword>
<dbReference type="Pfam" id="PF04258">
    <property type="entry name" value="Peptidase_A22B"/>
    <property type="match status" value="1"/>
</dbReference>
<evidence type="ECO:0000256" key="3">
    <source>
        <dbReference type="SAM" id="Phobius"/>
    </source>
</evidence>
<keyword evidence="3" id="KW-1133">Transmembrane helix</keyword>
<dbReference type="Proteomes" id="UP000694701">
    <property type="component" value="Unplaced"/>
</dbReference>
<organism evidence="4 5">
    <name type="scientific">Cyprinus carpio</name>
    <name type="common">Common carp</name>
    <dbReference type="NCBI Taxonomy" id="7962"/>
    <lineage>
        <taxon>Eukaryota</taxon>
        <taxon>Metazoa</taxon>
        <taxon>Chordata</taxon>
        <taxon>Craniata</taxon>
        <taxon>Vertebrata</taxon>
        <taxon>Euteleostomi</taxon>
        <taxon>Actinopterygii</taxon>
        <taxon>Neopterygii</taxon>
        <taxon>Teleostei</taxon>
        <taxon>Ostariophysi</taxon>
        <taxon>Cypriniformes</taxon>
        <taxon>Cyprinidae</taxon>
        <taxon>Cyprininae</taxon>
        <taxon>Cyprinus</taxon>
    </lineage>
</organism>
<dbReference type="GO" id="GO:0098553">
    <property type="term" value="C:lumenal side of endoplasmic reticulum membrane"/>
    <property type="evidence" value="ECO:0007669"/>
    <property type="project" value="TreeGrafter"/>
</dbReference>
<dbReference type="Ensembl" id="ENSCCRT00020012199.1">
    <property type="protein sequence ID" value="ENSCCRP00020011011.1"/>
    <property type="gene ID" value="ENSCCRG00020005588.1"/>
</dbReference>
<feature type="transmembrane region" description="Helical" evidence="3">
    <location>
        <begin position="74"/>
        <end position="92"/>
    </location>
</feature>
<accession>A0A8C2CEZ6</accession>
<evidence type="ECO:0000256" key="1">
    <source>
        <dbReference type="ARBA" id="ARBA00004477"/>
    </source>
</evidence>
<reference evidence="4" key="1">
    <citation type="submission" date="2025-08" db="UniProtKB">
        <authorList>
            <consortium name="Ensembl"/>
        </authorList>
    </citation>
    <scope>IDENTIFICATION</scope>
</reference>
<dbReference type="InterPro" id="IPR007369">
    <property type="entry name" value="Peptidase_A22B_SPP"/>
</dbReference>
<dbReference type="AlphaFoldDB" id="A0A8C2CEZ6"/>
<name>A0A8C2CEZ6_CYPCA</name>